<protein>
    <recommendedName>
        <fullName evidence="1">Serpin domain-containing protein</fullName>
    </recommendedName>
</protein>
<dbReference type="OrthoDB" id="6280426at2759"/>
<dbReference type="Gramene" id="TraesROB_scaffold_027677_01G000200.1">
    <property type="protein sequence ID" value="TraesROB_scaffold_027677_01G000200.1"/>
    <property type="gene ID" value="TraesROB_scaffold_027677_01G000200"/>
</dbReference>
<evidence type="ECO:0000313" key="2">
    <source>
        <dbReference type="EnsemblPlants" id="TraesCS2A02G023300.1"/>
    </source>
</evidence>
<dbReference type="SMR" id="A0A3B6AQX2"/>
<dbReference type="Gramene" id="TraesCS2A02G023300.1">
    <property type="protein sequence ID" value="TraesCS2A02G023300.1"/>
    <property type="gene ID" value="TraesCS2A02G023300"/>
</dbReference>
<dbReference type="Gene3D" id="2.30.39.10">
    <property type="entry name" value="Alpha-1-antitrypsin, domain 1"/>
    <property type="match status" value="1"/>
</dbReference>
<dbReference type="GO" id="GO:0005615">
    <property type="term" value="C:extracellular space"/>
    <property type="evidence" value="ECO:0007669"/>
    <property type="project" value="InterPro"/>
</dbReference>
<dbReference type="Pfam" id="PF00079">
    <property type="entry name" value="Serpin"/>
    <property type="match status" value="1"/>
</dbReference>
<dbReference type="PANTHER" id="PTHR11461">
    <property type="entry name" value="SERINE PROTEASE INHIBITOR, SERPIN"/>
    <property type="match status" value="1"/>
</dbReference>
<feature type="domain" description="Serpin" evidence="1">
    <location>
        <begin position="10"/>
        <end position="77"/>
    </location>
</feature>
<dbReference type="Proteomes" id="UP000019116">
    <property type="component" value="Chromosome 2A"/>
</dbReference>
<dbReference type="PANTHER" id="PTHR11461:SF313">
    <property type="entry name" value="SERPIN-Z5-RELATED"/>
    <property type="match status" value="1"/>
</dbReference>
<dbReference type="PaxDb" id="4565-Traes_2AS_D95D7977E.1"/>
<dbReference type="STRING" id="4565.A0A3B6AQX2"/>
<dbReference type="InterPro" id="IPR000215">
    <property type="entry name" value="Serpin_fam"/>
</dbReference>
<organism evidence="2">
    <name type="scientific">Triticum aestivum</name>
    <name type="common">Wheat</name>
    <dbReference type="NCBI Taxonomy" id="4565"/>
    <lineage>
        <taxon>Eukaryota</taxon>
        <taxon>Viridiplantae</taxon>
        <taxon>Streptophyta</taxon>
        <taxon>Embryophyta</taxon>
        <taxon>Tracheophyta</taxon>
        <taxon>Spermatophyta</taxon>
        <taxon>Magnoliopsida</taxon>
        <taxon>Liliopsida</taxon>
        <taxon>Poales</taxon>
        <taxon>Poaceae</taxon>
        <taxon>BOP clade</taxon>
        <taxon>Pooideae</taxon>
        <taxon>Triticodae</taxon>
        <taxon>Triticeae</taxon>
        <taxon>Triticinae</taxon>
        <taxon>Triticum</taxon>
    </lineage>
</organism>
<dbReference type="InterPro" id="IPR036186">
    <property type="entry name" value="Serpin_sf"/>
</dbReference>
<dbReference type="SUPFAM" id="SSF56574">
    <property type="entry name" value="Serpins"/>
    <property type="match status" value="1"/>
</dbReference>
<dbReference type="AlphaFoldDB" id="A0A3B6AQX2"/>
<dbReference type="InterPro" id="IPR023796">
    <property type="entry name" value="Serpin_dom"/>
</dbReference>
<dbReference type="Gene3D" id="6.20.40.10">
    <property type="match status" value="1"/>
</dbReference>
<dbReference type="Gramene" id="TraesCS2A03G0047900.1">
    <property type="protein sequence ID" value="TraesCS2A03G0047900.1.CDS"/>
    <property type="gene ID" value="TraesCS2A03G0047900"/>
</dbReference>
<keyword evidence="3" id="KW-1185">Reference proteome</keyword>
<reference evidence="2" key="1">
    <citation type="submission" date="2018-08" db="EMBL/GenBank/DDBJ databases">
        <authorList>
            <person name="Rossello M."/>
        </authorList>
    </citation>
    <scope>NUCLEOTIDE SEQUENCE [LARGE SCALE GENOMIC DNA]</scope>
    <source>
        <strain evidence="2">cv. Chinese Spring</strain>
    </source>
</reference>
<reference evidence="2" key="2">
    <citation type="submission" date="2018-10" db="UniProtKB">
        <authorList>
            <consortium name="EnsemblPlants"/>
        </authorList>
    </citation>
    <scope>IDENTIFICATION</scope>
</reference>
<evidence type="ECO:0000259" key="1">
    <source>
        <dbReference type="Pfam" id="PF00079"/>
    </source>
</evidence>
<dbReference type="EnsemblPlants" id="TraesCS2A02G023300.1">
    <property type="protein sequence ID" value="TraesCS2A02G023300.1"/>
    <property type="gene ID" value="TraesCS2A02G023300"/>
</dbReference>
<accession>A0A3B6AQX2</accession>
<sequence>MFDKNDGGRTAFLTRVVHRAVVKVNEQGTEAGASTAGMRGGGLPPNVVEFVADHPFTFLIMEERSGVIVFAGHVLDPTK</sequence>
<name>A0A3B6AQX2_WHEAT</name>
<proteinExistence type="predicted"/>
<dbReference type="GO" id="GO:0004867">
    <property type="term" value="F:serine-type endopeptidase inhibitor activity"/>
    <property type="evidence" value="ECO:0007669"/>
    <property type="project" value="InterPro"/>
</dbReference>
<evidence type="ECO:0000313" key="3">
    <source>
        <dbReference type="Proteomes" id="UP000019116"/>
    </source>
</evidence>
<dbReference type="InterPro" id="IPR042185">
    <property type="entry name" value="Serpin_sf_2"/>
</dbReference>